<accession>A0AAV1UBW3</accession>
<organism evidence="1 2">
    <name type="scientific">Peronospora matthiolae</name>
    <dbReference type="NCBI Taxonomy" id="2874970"/>
    <lineage>
        <taxon>Eukaryota</taxon>
        <taxon>Sar</taxon>
        <taxon>Stramenopiles</taxon>
        <taxon>Oomycota</taxon>
        <taxon>Peronosporomycetes</taxon>
        <taxon>Peronosporales</taxon>
        <taxon>Peronosporaceae</taxon>
        <taxon>Peronospora</taxon>
    </lineage>
</organism>
<dbReference type="CDD" id="cd09272">
    <property type="entry name" value="RNase_HI_RT_Ty1"/>
    <property type="match status" value="1"/>
</dbReference>
<dbReference type="AlphaFoldDB" id="A0AAV1UBW3"/>
<comment type="caution">
    <text evidence="1">The sequence shown here is derived from an EMBL/GenBank/DDBJ whole genome shotgun (WGS) entry which is preliminary data.</text>
</comment>
<dbReference type="EMBL" id="CAKLBY020000189">
    <property type="protein sequence ID" value="CAK7932329.1"/>
    <property type="molecule type" value="Genomic_DNA"/>
</dbReference>
<evidence type="ECO:0008006" key="3">
    <source>
        <dbReference type="Google" id="ProtNLM"/>
    </source>
</evidence>
<protein>
    <recommendedName>
        <fullName evidence="3">Polyprotein</fullName>
    </recommendedName>
</protein>
<dbReference type="PANTHER" id="PTHR11439:SF440">
    <property type="entry name" value="INTEGRASE CATALYTIC DOMAIN-CONTAINING PROTEIN"/>
    <property type="match status" value="1"/>
</dbReference>
<evidence type="ECO:0000313" key="1">
    <source>
        <dbReference type="EMBL" id="CAK7932329.1"/>
    </source>
</evidence>
<gene>
    <name evidence="1" type="ORF">PM001_LOCUS17479</name>
</gene>
<dbReference type="Proteomes" id="UP001162060">
    <property type="component" value="Unassembled WGS sequence"/>
</dbReference>
<sequence>MTNTGAAIRVLRYLKMSKDKGICFEGISDDLQLSAYTDTDWASNKDNRRSTSGVLVMINGAPVIFKSKMQQSVAFSTAEAEYMVLSLCAQRVLWTKSLLKEMQVQINYAIPIYEYNKSAIAIATNDGYQSRAKHITIRYHFVREQVKDKIIVLQYTETKPQLADFLTKPISTKKFD</sequence>
<name>A0AAV1UBW3_9STRA</name>
<dbReference type="PANTHER" id="PTHR11439">
    <property type="entry name" value="GAG-POL-RELATED RETROTRANSPOSON"/>
    <property type="match status" value="1"/>
</dbReference>
<proteinExistence type="predicted"/>
<evidence type="ECO:0000313" key="2">
    <source>
        <dbReference type="Proteomes" id="UP001162060"/>
    </source>
</evidence>
<reference evidence="1" key="1">
    <citation type="submission" date="2024-01" db="EMBL/GenBank/DDBJ databases">
        <authorList>
            <person name="Webb A."/>
        </authorList>
    </citation>
    <scope>NUCLEOTIDE SEQUENCE</scope>
    <source>
        <strain evidence="1">Pm1</strain>
    </source>
</reference>